<dbReference type="GO" id="GO:0016787">
    <property type="term" value="F:hydrolase activity"/>
    <property type="evidence" value="ECO:0007669"/>
    <property type="project" value="UniProtKB-KW"/>
</dbReference>
<keyword evidence="1" id="KW-0378">Hydrolase</keyword>
<accession>A0A9D1HWT6</accession>
<reference evidence="1" key="2">
    <citation type="journal article" date="2021" name="PeerJ">
        <title>Extensive microbial diversity within the chicken gut microbiome revealed by metagenomics and culture.</title>
        <authorList>
            <person name="Gilroy R."/>
            <person name="Ravi A."/>
            <person name="Getino M."/>
            <person name="Pursley I."/>
            <person name="Horton D.L."/>
            <person name="Alikhan N.F."/>
            <person name="Baker D."/>
            <person name="Gharbi K."/>
            <person name="Hall N."/>
            <person name="Watson M."/>
            <person name="Adriaenssens E.M."/>
            <person name="Foster-Nyarko E."/>
            <person name="Jarju S."/>
            <person name="Secka A."/>
            <person name="Antonio M."/>
            <person name="Oren A."/>
            <person name="Chaudhuri R.R."/>
            <person name="La Ragione R."/>
            <person name="Hildebrand F."/>
            <person name="Pallen M.J."/>
        </authorList>
    </citation>
    <scope>NUCLEOTIDE SEQUENCE</scope>
    <source>
        <strain evidence="1">CHK197-8231</strain>
    </source>
</reference>
<evidence type="ECO:0000313" key="2">
    <source>
        <dbReference type="Proteomes" id="UP000824087"/>
    </source>
</evidence>
<dbReference type="Gene3D" id="1.10.10.2520">
    <property type="entry name" value="Cell wall hydrolase SleB, domain 1"/>
    <property type="match status" value="1"/>
</dbReference>
<sequence length="49" mass="5219">MRAEAVGEGDLGMLMVGNVVVNRGISNCLTFKNVRTISEVAYQNPGGYS</sequence>
<gene>
    <name evidence="1" type="ORF">IAD49_03765</name>
</gene>
<dbReference type="AlphaFoldDB" id="A0A9D1HWT6"/>
<reference evidence="1" key="1">
    <citation type="submission" date="2020-10" db="EMBL/GenBank/DDBJ databases">
        <authorList>
            <person name="Gilroy R."/>
        </authorList>
    </citation>
    <scope>NUCLEOTIDE SEQUENCE</scope>
    <source>
        <strain evidence="1">CHK197-8231</strain>
    </source>
</reference>
<name>A0A9D1HWT6_9BACT</name>
<comment type="caution">
    <text evidence="1">The sequence shown here is derived from an EMBL/GenBank/DDBJ whole genome shotgun (WGS) entry which is preliminary data.</text>
</comment>
<dbReference type="EMBL" id="DVML01000022">
    <property type="protein sequence ID" value="HIU22680.1"/>
    <property type="molecule type" value="Genomic_DNA"/>
</dbReference>
<dbReference type="InterPro" id="IPR042047">
    <property type="entry name" value="SleB_dom1"/>
</dbReference>
<organism evidence="1 2">
    <name type="scientific">Candidatus Fimihabitans intestinipullorum</name>
    <dbReference type="NCBI Taxonomy" id="2840820"/>
    <lineage>
        <taxon>Bacteria</taxon>
        <taxon>Bacillati</taxon>
        <taxon>Mycoplasmatota</taxon>
        <taxon>Mycoplasmatota incertae sedis</taxon>
        <taxon>Candidatus Fimihabitans</taxon>
    </lineage>
</organism>
<protein>
    <submittedName>
        <fullName evidence="1">Cell wall hydrolase</fullName>
    </submittedName>
</protein>
<proteinExistence type="predicted"/>
<dbReference type="Proteomes" id="UP000824087">
    <property type="component" value="Unassembled WGS sequence"/>
</dbReference>
<evidence type="ECO:0000313" key="1">
    <source>
        <dbReference type="EMBL" id="HIU22680.1"/>
    </source>
</evidence>